<dbReference type="EMBL" id="LGST01000041">
    <property type="protein sequence ID" value="KND97536.1"/>
    <property type="molecule type" value="Genomic_DNA"/>
</dbReference>
<dbReference type="VEuPathDB" id="FungiDB:QG37_05928"/>
<evidence type="ECO:0000256" key="2">
    <source>
        <dbReference type="ARBA" id="ARBA00023242"/>
    </source>
</evidence>
<accession>A0A0L0NTQ0</accession>
<organism evidence="5 6">
    <name type="scientific">Candidozyma auris</name>
    <name type="common">Yeast</name>
    <name type="synonym">Candida auris</name>
    <dbReference type="NCBI Taxonomy" id="498019"/>
    <lineage>
        <taxon>Eukaryota</taxon>
        <taxon>Fungi</taxon>
        <taxon>Dikarya</taxon>
        <taxon>Ascomycota</taxon>
        <taxon>Saccharomycotina</taxon>
        <taxon>Pichiomycetes</taxon>
        <taxon>Metschnikowiaceae</taxon>
        <taxon>Candidozyma</taxon>
    </lineage>
</organism>
<evidence type="ECO:0000259" key="4">
    <source>
        <dbReference type="Pfam" id="PF24245"/>
    </source>
</evidence>
<feature type="region of interest" description="Disordered" evidence="3">
    <location>
        <begin position="103"/>
        <end position="124"/>
    </location>
</feature>
<dbReference type="InterPro" id="IPR056513">
    <property type="entry name" value="INO80F"/>
</dbReference>
<feature type="region of interest" description="Disordered" evidence="3">
    <location>
        <begin position="190"/>
        <end position="218"/>
    </location>
</feature>
<comment type="caution">
    <text evidence="5">The sequence shown here is derived from an EMBL/GenBank/DDBJ whole genome shotgun (WGS) entry which is preliminary data.</text>
</comment>
<comment type="subcellular location">
    <subcellularLocation>
        <location evidence="1">Nucleus</location>
    </subcellularLocation>
</comment>
<keyword evidence="2" id="KW-0539">Nucleus</keyword>
<dbReference type="Pfam" id="PF24245">
    <property type="entry name" value="INO80F"/>
    <property type="match status" value="1"/>
</dbReference>
<dbReference type="VEuPathDB" id="FungiDB:CJI96_0004914"/>
<dbReference type="VEuPathDB" id="FungiDB:CJJ07_000959"/>
<evidence type="ECO:0000313" key="5">
    <source>
        <dbReference type="EMBL" id="KND97536.1"/>
    </source>
</evidence>
<dbReference type="VEuPathDB" id="FungiDB:CJI97_001898"/>
<dbReference type="VEuPathDB" id="FungiDB:B9J08_002353"/>
<dbReference type="Proteomes" id="UP000037122">
    <property type="component" value="Unassembled WGS sequence"/>
</dbReference>
<feature type="domain" description="INO80 complex subunit F" evidence="4">
    <location>
        <begin position="33"/>
        <end position="78"/>
    </location>
</feature>
<dbReference type="VEuPathDB" id="FungiDB:CJJ09_005445"/>
<gene>
    <name evidence="5" type="ORF">QG37_05928</name>
</gene>
<name>A0A0L0NTQ0_CANAR</name>
<evidence type="ECO:0000313" key="6">
    <source>
        <dbReference type="Proteomes" id="UP000037122"/>
    </source>
</evidence>
<dbReference type="AlphaFoldDB" id="A0A0L0NTQ0"/>
<reference evidence="6" key="1">
    <citation type="journal article" date="2015" name="BMC Genomics">
        <title>Draft genome of a commonly misdiagnosed multidrug resistant pathogen Candida auris.</title>
        <authorList>
            <person name="Chatterjee S."/>
            <person name="Alampalli S.V."/>
            <person name="Nageshan R.K."/>
            <person name="Chettiar S.T."/>
            <person name="Joshi S."/>
            <person name="Tatu U.S."/>
        </authorList>
    </citation>
    <scope>NUCLEOTIDE SEQUENCE [LARGE SCALE GENOMIC DNA]</scope>
    <source>
        <strain evidence="6">6684</strain>
    </source>
</reference>
<dbReference type="GO" id="GO:0005634">
    <property type="term" value="C:nucleus"/>
    <property type="evidence" value="ECO:0007669"/>
    <property type="project" value="UniProtKB-SubCell"/>
</dbReference>
<feature type="compositionally biased region" description="Polar residues" evidence="3">
    <location>
        <begin position="105"/>
        <end position="117"/>
    </location>
</feature>
<sequence>MVNIKEAAPESEGMYFQIYYLFPRANTKEQKIKQKCSELKKRIQEVEECNEVSLLALSRTRASIRRSRIQHAVLLERLQDRLSSTSSAEPNRPWLPAYLDDNFTSKKNSGPPNSSVLGSKDKVDNPQSREIFDYFKFTEGKQYQSSSEEVKHEILRNKWNQMSSEERCTIAKRFELEQCETRENHICESNEVEQKNTESEDEFASREVEREIRAREIS</sequence>
<evidence type="ECO:0000256" key="1">
    <source>
        <dbReference type="ARBA" id="ARBA00004123"/>
    </source>
</evidence>
<protein>
    <recommendedName>
        <fullName evidence="4">INO80 complex subunit F domain-containing protein</fullName>
    </recommendedName>
</protein>
<proteinExistence type="predicted"/>
<evidence type="ECO:0000256" key="3">
    <source>
        <dbReference type="SAM" id="MobiDB-lite"/>
    </source>
</evidence>